<protein>
    <recommendedName>
        <fullName evidence="1">UPF0262 protein W911_00320</fullName>
    </recommendedName>
</protein>
<dbReference type="HAMAP" id="MF_00678">
    <property type="entry name" value="UPF0262"/>
    <property type="match status" value="1"/>
</dbReference>
<dbReference type="PIRSF" id="PIRSF032146">
    <property type="entry name" value="UCP032146"/>
    <property type="match status" value="1"/>
</dbReference>
<evidence type="ECO:0000313" key="3">
    <source>
        <dbReference type="Proteomes" id="UP000018542"/>
    </source>
</evidence>
<sequence>MEQASSETVATNDRLSEITLDSASIGRGNANIEHEREVAIYDLLDGNAFALEGRDEGPYKLSIGIVDDRLAFTVFSADKPSDEPIVAHFLSLTPFKRIMKDYFLVLDSYYQAIRTAQPSRIQAIDMGRRGLHDEGSRVLMERLEGKIKIDVDTSRRLFTLIAALHWKG</sequence>
<accession>V5SAD8</accession>
<organism evidence="2 3">
    <name type="scientific">Hyphomicrobium nitrativorans NL23</name>
    <dbReference type="NCBI Taxonomy" id="1029756"/>
    <lineage>
        <taxon>Bacteria</taxon>
        <taxon>Pseudomonadati</taxon>
        <taxon>Pseudomonadota</taxon>
        <taxon>Alphaproteobacteria</taxon>
        <taxon>Hyphomicrobiales</taxon>
        <taxon>Hyphomicrobiaceae</taxon>
        <taxon>Hyphomicrobium</taxon>
    </lineage>
</organism>
<dbReference type="Pfam" id="PF06793">
    <property type="entry name" value="UPF0262"/>
    <property type="match status" value="1"/>
</dbReference>
<dbReference type="RefSeq" id="WP_023785516.1">
    <property type="nucleotide sequence ID" value="NC_022997.1"/>
</dbReference>
<dbReference type="HOGENOM" id="CLU_112904_0_0_5"/>
<keyword evidence="3" id="KW-1185">Reference proteome</keyword>
<dbReference type="KEGG" id="hni:W911_00320"/>
<reference evidence="2 3" key="1">
    <citation type="journal article" date="2014" name="Genome Announc.">
        <title>Complete Genome Sequence of Hyphomicrobium nitrativorans Strain NL23, a Denitrifying Bacterium Isolated from Biofilm of a Methanol-Fed Denitrification System Treating Seawater at the Montreal Biodome.</title>
        <authorList>
            <person name="Martineau C."/>
            <person name="Villeneuve C."/>
            <person name="Mauffrey F."/>
            <person name="Villemur R."/>
        </authorList>
    </citation>
    <scope>NUCLEOTIDE SEQUENCE [LARGE SCALE GENOMIC DNA]</scope>
    <source>
        <strain evidence="2">NL23</strain>
    </source>
</reference>
<evidence type="ECO:0000313" key="2">
    <source>
        <dbReference type="EMBL" id="AHB47190.1"/>
    </source>
</evidence>
<dbReference type="NCBIfam" id="NF002769">
    <property type="entry name" value="PRK02853.1"/>
    <property type="match status" value="1"/>
</dbReference>
<proteinExistence type="inferred from homology"/>
<evidence type="ECO:0000256" key="1">
    <source>
        <dbReference type="HAMAP-Rule" id="MF_00678"/>
    </source>
</evidence>
<gene>
    <name evidence="2" type="ORF">W911_00320</name>
</gene>
<dbReference type="PATRIC" id="fig|1029756.8.peg.71"/>
<dbReference type="OrthoDB" id="9798434at2"/>
<dbReference type="STRING" id="1029756.W911_00320"/>
<name>V5SAD8_9HYPH</name>
<dbReference type="InterPro" id="IPR008321">
    <property type="entry name" value="UCP032146"/>
</dbReference>
<dbReference type="EMBL" id="CP006912">
    <property type="protein sequence ID" value="AHB47190.1"/>
    <property type="molecule type" value="Genomic_DNA"/>
</dbReference>
<dbReference type="AlphaFoldDB" id="V5SAD8"/>
<dbReference type="Proteomes" id="UP000018542">
    <property type="component" value="Chromosome"/>
</dbReference>
<comment type="similarity">
    <text evidence="1">Belongs to the UPF0262 family.</text>
</comment>